<dbReference type="RefSeq" id="WP_184016598.1">
    <property type="nucleotide sequence ID" value="NZ_JACHFD010000004.1"/>
</dbReference>
<gene>
    <name evidence="2" type="ORF">HNR46_001137</name>
</gene>
<feature type="chain" id="PRO_5032910565" evidence="1">
    <location>
        <begin position="22"/>
        <end position="257"/>
    </location>
</feature>
<accession>A0A840V0P9</accession>
<keyword evidence="2" id="KW-0645">Protease</keyword>
<dbReference type="PROSITE" id="PS51257">
    <property type="entry name" value="PROKAR_LIPOPROTEIN"/>
    <property type="match status" value="1"/>
</dbReference>
<dbReference type="PANTHER" id="PTHR43019">
    <property type="entry name" value="SERINE ENDOPROTEASE DEGS"/>
    <property type="match status" value="1"/>
</dbReference>
<evidence type="ECO:0000256" key="1">
    <source>
        <dbReference type="SAM" id="SignalP"/>
    </source>
</evidence>
<comment type="caution">
    <text evidence="2">The sequence shown here is derived from an EMBL/GenBank/DDBJ whole genome shotgun (WGS) entry which is preliminary data.</text>
</comment>
<evidence type="ECO:0000313" key="2">
    <source>
        <dbReference type="EMBL" id="MBB5350903.1"/>
    </source>
</evidence>
<organism evidence="2 3">
    <name type="scientific">Haloferula luteola</name>
    <dbReference type="NCBI Taxonomy" id="595692"/>
    <lineage>
        <taxon>Bacteria</taxon>
        <taxon>Pseudomonadati</taxon>
        <taxon>Verrucomicrobiota</taxon>
        <taxon>Verrucomicrobiia</taxon>
        <taxon>Verrucomicrobiales</taxon>
        <taxon>Verrucomicrobiaceae</taxon>
        <taxon>Haloferula</taxon>
    </lineage>
</organism>
<reference evidence="2 3" key="1">
    <citation type="submission" date="2020-08" db="EMBL/GenBank/DDBJ databases">
        <title>Genomic Encyclopedia of Type Strains, Phase IV (KMG-IV): sequencing the most valuable type-strain genomes for metagenomic binning, comparative biology and taxonomic classification.</title>
        <authorList>
            <person name="Goeker M."/>
        </authorList>
    </citation>
    <scope>NUCLEOTIDE SEQUENCE [LARGE SCALE GENOMIC DNA]</scope>
    <source>
        <strain evidence="2 3">YC6886</strain>
    </source>
</reference>
<dbReference type="Proteomes" id="UP000557717">
    <property type="component" value="Unassembled WGS sequence"/>
</dbReference>
<name>A0A840V0P9_9BACT</name>
<keyword evidence="3" id="KW-1185">Reference proteome</keyword>
<dbReference type="Pfam" id="PF13365">
    <property type="entry name" value="Trypsin_2"/>
    <property type="match status" value="1"/>
</dbReference>
<dbReference type="InterPro" id="IPR043504">
    <property type="entry name" value="Peptidase_S1_PA_chymotrypsin"/>
</dbReference>
<dbReference type="PRINTS" id="PR00834">
    <property type="entry name" value="PROTEASES2C"/>
</dbReference>
<sequence length="257" mass="27631">MKLRKGWIAAAFAGAWVASCAPEPPPPVSGPPPSRSVYQMAAQRFAAVVVSAREDINPWLGNRLDKGSPADADGGSAVPVAPDGYFLTADHVLAHAEGRFVYVVLRNSGRLQGHRARIVWRSPEGDVALLHAAVETPYFYRWSPPDAWLPRGTPVMHAGVATGFSGGGGKLVTAIPPDRLVSKNRRFKHDIPLQPGDSGGPVVDGSGRLVGINSAVEYLIPLETAFFIESEANRPNVRVVMARIEKDRRSRGMSTEP</sequence>
<dbReference type="PANTHER" id="PTHR43019:SF23">
    <property type="entry name" value="PROTEASE DO-LIKE 5, CHLOROPLASTIC"/>
    <property type="match status" value="1"/>
</dbReference>
<dbReference type="AlphaFoldDB" id="A0A840V0P9"/>
<dbReference type="GO" id="GO:0004252">
    <property type="term" value="F:serine-type endopeptidase activity"/>
    <property type="evidence" value="ECO:0007669"/>
    <property type="project" value="InterPro"/>
</dbReference>
<dbReference type="GO" id="GO:0006508">
    <property type="term" value="P:proteolysis"/>
    <property type="evidence" value="ECO:0007669"/>
    <property type="project" value="UniProtKB-KW"/>
</dbReference>
<feature type="signal peptide" evidence="1">
    <location>
        <begin position="1"/>
        <end position="21"/>
    </location>
</feature>
<keyword evidence="2" id="KW-0378">Hydrolase</keyword>
<dbReference type="SUPFAM" id="SSF50494">
    <property type="entry name" value="Trypsin-like serine proteases"/>
    <property type="match status" value="1"/>
</dbReference>
<dbReference type="InterPro" id="IPR001940">
    <property type="entry name" value="Peptidase_S1C"/>
</dbReference>
<protein>
    <submittedName>
        <fullName evidence="2">S1-C subfamily serine protease</fullName>
    </submittedName>
</protein>
<keyword evidence="1" id="KW-0732">Signal</keyword>
<dbReference type="InterPro" id="IPR009003">
    <property type="entry name" value="Peptidase_S1_PA"/>
</dbReference>
<dbReference type="Gene3D" id="2.40.10.10">
    <property type="entry name" value="Trypsin-like serine proteases"/>
    <property type="match status" value="2"/>
</dbReference>
<dbReference type="EMBL" id="JACHFD010000004">
    <property type="protein sequence ID" value="MBB5350903.1"/>
    <property type="molecule type" value="Genomic_DNA"/>
</dbReference>
<evidence type="ECO:0000313" key="3">
    <source>
        <dbReference type="Proteomes" id="UP000557717"/>
    </source>
</evidence>
<proteinExistence type="predicted"/>